<sequence>MNVEDREPTHIPTVGCLRQIKYENRKSSYYDSNEMMALWVMSTLDRYKIIIRLVSLLPLHVYYWSPEQDKSKNVHKHPFYDKMFFFFKSNPRDTSQTHKVIGKSKPNKNKELSDVDERFLKFIDSTEKEENSRMHFSVWLLYCRRPETPQSTNSVGSESYSPGETNMSSQYNLTSPSNSTIDDLDFSEL</sequence>
<keyword evidence="3" id="KW-1185">Reference proteome</keyword>
<evidence type="ECO:0000256" key="1">
    <source>
        <dbReference type="SAM" id="MobiDB-lite"/>
    </source>
</evidence>
<gene>
    <name evidence="2" type="ORF">ABMA27_008829</name>
</gene>
<evidence type="ECO:0000313" key="2">
    <source>
        <dbReference type="EMBL" id="KAL0861268.1"/>
    </source>
</evidence>
<dbReference type="Proteomes" id="UP001549920">
    <property type="component" value="Unassembled WGS sequence"/>
</dbReference>
<feature type="compositionally biased region" description="Polar residues" evidence="1">
    <location>
        <begin position="148"/>
        <end position="181"/>
    </location>
</feature>
<accession>A0ABR3H8Y9</accession>
<reference evidence="2 3" key="1">
    <citation type="submission" date="2024-06" db="EMBL/GenBank/DDBJ databases">
        <title>A chromosome-level genome assembly of beet webworm, Loxostege sticticalis.</title>
        <authorList>
            <person name="Zhang Y."/>
        </authorList>
    </citation>
    <scope>NUCLEOTIDE SEQUENCE [LARGE SCALE GENOMIC DNA]</scope>
    <source>
        <strain evidence="2">AQ026</strain>
        <tissue evidence="2">Whole body</tissue>
    </source>
</reference>
<dbReference type="EMBL" id="JBEUOH010000023">
    <property type="protein sequence ID" value="KAL0861268.1"/>
    <property type="molecule type" value="Genomic_DNA"/>
</dbReference>
<protein>
    <recommendedName>
        <fullName evidence="4">Ycf1</fullName>
    </recommendedName>
</protein>
<evidence type="ECO:0008006" key="4">
    <source>
        <dbReference type="Google" id="ProtNLM"/>
    </source>
</evidence>
<comment type="caution">
    <text evidence="2">The sequence shown here is derived from an EMBL/GenBank/DDBJ whole genome shotgun (WGS) entry which is preliminary data.</text>
</comment>
<name>A0ABR3H8Y9_LOXSC</name>
<evidence type="ECO:0000313" key="3">
    <source>
        <dbReference type="Proteomes" id="UP001549920"/>
    </source>
</evidence>
<proteinExistence type="predicted"/>
<organism evidence="2 3">
    <name type="scientific">Loxostege sticticalis</name>
    <name type="common">Beet webworm moth</name>
    <dbReference type="NCBI Taxonomy" id="481309"/>
    <lineage>
        <taxon>Eukaryota</taxon>
        <taxon>Metazoa</taxon>
        <taxon>Ecdysozoa</taxon>
        <taxon>Arthropoda</taxon>
        <taxon>Hexapoda</taxon>
        <taxon>Insecta</taxon>
        <taxon>Pterygota</taxon>
        <taxon>Neoptera</taxon>
        <taxon>Endopterygota</taxon>
        <taxon>Lepidoptera</taxon>
        <taxon>Glossata</taxon>
        <taxon>Ditrysia</taxon>
        <taxon>Pyraloidea</taxon>
        <taxon>Crambidae</taxon>
        <taxon>Pyraustinae</taxon>
        <taxon>Loxostege</taxon>
    </lineage>
</organism>
<feature type="region of interest" description="Disordered" evidence="1">
    <location>
        <begin position="148"/>
        <end position="189"/>
    </location>
</feature>